<proteinExistence type="predicted"/>
<feature type="domain" description="HTH cro/C1-type" evidence="1">
    <location>
        <begin position="6"/>
        <end position="61"/>
    </location>
</feature>
<keyword evidence="3" id="KW-1185">Reference proteome</keyword>
<dbReference type="Gene3D" id="1.10.260.40">
    <property type="entry name" value="lambda repressor-like DNA-binding domains"/>
    <property type="match status" value="1"/>
</dbReference>
<evidence type="ECO:0000313" key="3">
    <source>
        <dbReference type="Proteomes" id="UP001223712"/>
    </source>
</evidence>
<evidence type="ECO:0000313" key="2">
    <source>
        <dbReference type="EMBL" id="MDN3702297.1"/>
    </source>
</evidence>
<evidence type="ECO:0000259" key="1">
    <source>
        <dbReference type="PROSITE" id="PS50943"/>
    </source>
</evidence>
<name>A0ABT8CN16_9VIBR</name>
<comment type="caution">
    <text evidence="2">The sequence shown here is derived from an EMBL/GenBank/DDBJ whole genome shotgun (WGS) entry which is preliminary data.</text>
</comment>
<dbReference type="SUPFAM" id="SSF47413">
    <property type="entry name" value="lambda repressor-like DNA-binding domains"/>
    <property type="match status" value="1"/>
</dbReference>
<protein>
    <submittedName>
        <fullName evidence="2">Helix-turn-helix transcriptional regulator</fullName>
    </submittedName>
</protein>
<accession>A0ABT8CN16</accession>
<dbReference type="PROSITE" id="PS50943">
    <property type="entry name" value="HTH_CROC1"/>
    <property type="match status" value="1"/>
</dbReference>
<dbReference type="Pfam" id="PF13443">
    <property type="entry name" value="HTH_26"/>
    <property type="match status" value="1"/>
</dbReference>
<dbReference type="PANTHER" id="PTHR37301">
    <property type="entry name" value="DNA-BINDING PROTEIN-RELATED"/>
    <property type="match status" value="1"/>
</dbReference>
<sequence>MIKCHLSTIMGSKKLKVSDVVRASGINRNTITRLYHETNNRIDFDTLDILCKYLNCTVGELLERVDESDLAEK</sequence>
<dbReference type="PANTHER" id="PTHR37301:SF1">
    <property type="entry name" value="DNA-BINDING PROTEIN"/>
    <property type="match status" value="1"/>
</dbReference>
<reference evidence="3" key="1">
    <citation type="journal article" date="2019" name="Int. J. Syst. Evol. Microbiol.">
        <title>The Global Catalogue of Microorganisms (GCM) 10K type strain sequencing project: providing services to taxonomists for standard genome sequencing and annotation.</title>
        <authorList>
            <consortium name="The Broad Institute Genomics Platform"/>
            <consortium name="The Broad Institute Genome Sequencing Center for Infectious Disease"/>
            <person name="Wu L."/>
            <person name="Ma J."/>
        </authorList>
    </citation>
    <scope>NUCLEOTIDE SEQUENCE [LARGE SCALE GENOMIC DNA]</scope>
    <source>
        <strain evidence="3">CECT 7226</strain>
    </source>
</reference>
<gene>
    <name evidence="2" type="ORF">QWY96_17790</name>
</gene>
<dbReference type="InterPro" id="IPR010982">
    <property type="entry name" value="Lambda_DNA-bd_dom_sf"/>
</dbReference>
<dbReference type="Proteomes" id="UP001223712">
    <property type="component" value="Unassembled WGS sequence"/>
</dbReference>
<dbReference type="RefSeq" id="WP_261839821.1">
    <property type="nucleotide sequence ID" value="NZ_AP025459.1"/>
</dbReference>
<dbReference type="EMBL" id="JAUFQY010000002">
    <property type="protein sequence ID" value="MDN3702297.1"/>
    <property type="molecule type" value="Genomic_DNA"/>
</dbReference>
<dbReference type="InterPro" id="IPR001387">
    <property type="entry name" value="Cro/C1-type_HTH"/>
</dbReference>
<organism evidence="2 3">
    <name type="scientific">Vibrio artabrorum</name>
    <dbReference type="NCBI Taxonomy" id="446374"/>
    <lineage>
        <taxon>Bacteria</taxon>
        <taxon>Pseudomonadati</taxon>
        <taxon>Pseudomonadota</taxon>
        <taxon>Gammaproteobacteria</taxon>
        <taxon>Vibrionales</taxon>
        <taxon>Vibrionaceae</taxon>
        <taxon>Vibrio</taxon>
    </lineage>
</organism>